<reference evidence="1" key="1">
    <citation type="submission" date="2023-12" db="EMBL/GenBank/DDBJ databases">
        <title>Genome assembly of Anisodus tanguticus.</title>
        <authorList>
            <person name="Wang Y.-J."/>
        </authorList>
    </citation>
    <scope>NUCLEOTIDE SEQUENCE</scope>
    <source>
        <strain evidence="1">KB-2021</strain>
        <tissue evidence="1">Leaf</tissue>
    </source>
</reference>
<protein>
    <submittedName>
        <fullName evidence="1">Uncharacterized protein</fullName>
    </submittedName>
</protein>
<dbReference type="Proteomes" id="UP001291623">
    <property type="component" value="Unassembled WGS sequence"/>
</dbReference>
<accession>A0AAE1RWD0</accession>
<dbReference type="EMBL" id="JAVYJV010000011">
    <property type="protein sequence ID" value="KAK4359834.1"/>
    <property type="molecule type" value="Genomic_DNA"/>
</dbReference>
<evidence type="ECO:0000313" key="2">
    <source>
        <dbReference type="Proteomes" id="UP001291623"/>
    </source>
</evidence>
<keyword evidence="2" id="KW-1185">Reference proteome</keyword>
<comment type="caution">
    <text evidence="1">The sequence shown here is derived from an EMBL/GenBank/DDBJ whole genome shotgun (WGS) entry which is preliminary data.</text>
</comment>
<evidence type="ECO:0000313" key="1">
    <source>
        <dbReference type="EMBL" id="KAK4359834.1"/>
    </source>
</evidence>
<dbReference type="AlphaFoldDB" id="A0AAE1RWD0"/>
<proteinExistence type="predicted"/>
<gene>
    <name evidence="1" type="ORF">RND71_022063</name>
</gene>
<sequence>MGGPSQPIPSTGRKEIKLNQLNQALFVVTQDLWQEISKLLLTQPSAGFAVANGRNSRPIIGFGVYSDPATGTQVFNLGTSSERILHGGTKLKSASLINIDIDYKPRGLKWQGKDAVSISQLQQMRANKRN</sequence>
<name>A0AAE1RWD0_9SOLA</name>
<organism evidence="1 2">
    <name type="scientific">Anisodus tanguticus</name>
    <dbReference type="NCBI Taxonomy" id="243964"/>
    <lineage>
        <taxon>Eukaryota</taxon>
        <taxon>Viridiplantae</taxon>
        <taxon>Streptophyta</taxon>
        <taxon>Embryophyta</taxon>
        <taxon>Tracheophyta</taxon>
        <taxon>Spermatophyta</taxon>
        <taxon>Magnoliopsida</taxon>
        <taxon>eudicotyledons</taxon>
        <taxon>Gunneridae</taxon>
        <taxon>Pentapetalae</taxon>
        <taxon>asterids</taxon>
        <taxon>lamiids</taxon>
        <taxon>Solanales</taxon>
        <taxon>Solanaceae</taxon>
        <taxon>Solanoideae</taxon>
        <taxon>Hyoscyameae</taxon>
        <taxon>Anisodus</taxon>
    </lineage>
</organism>